<dbReference type="Pfam" id="PF13380">
    <property type="entry name" value="CoA_binding_2"/>
    <property type="match status" value="1"/>
</dbReference>
<sequence length="470" mass="51544">MTSDKLDLIFNPNSVAVVGASEARRKVGYLVMKSLIKGDFKGKIYPVNPKRSSVLGMEAYPSIKKIPAKIDLAVIAIPPKHIPKVMNECVEKKVPGGVIITAGFKETKSEKGIDLQNKVKKIAEKGKMMVIGPNTFGMVNIDSNLNASFTSEFSLLEKGKISLVSQSGGVCHLAMPYALRESIGLNKIMSLGNRLTVDFHDMIDYLAEDPNTESIALYIEGLENPKKLMDAAKEVSEEKPIVAYKAGKAEISNQASLSHTGSLAGKYTFYKAAFRQAGIITAKNVQGLVCKADALAKQPPAKGKKVGIITLVAGLGLISSDVCESQGLKITKFSRKTNKKIRNLMPPLTIRSNPVDLGIIADDVDKCGKVIKTVFEDENVDCVTINYLYSWSEEFLKVPIQKIFEAYKETGKPLTVCLEYPEDIWDKYKSELKENNIPTFSTPELAAKALAGLVKRGEILEKHNQLNNMR</sequence>
<dbReference type="Gene3D" id="3.40.50.720">
    <property type="entry name" value="NAD(P)-binding Rossmann-like Domain"/>
    <property type="match status" value="1"/>
</dbReference>
<dbReference type="InterPro" id="IPR016102">
    <property type="entry name" value="Succinyl-CoA_synth-like"/>
</dbReference>
<keyword evidence="4" id="KW-0547">Nucleotide-binding</keyword>
<dbReference type="SUPFAM" id="SSF52210">
    <property type="entry name" value="Succinyl-CoA synthetase domains"/>
    <property type="match status" value="2"/>
</dbReference>
<feature type="domain" description="CoA-binding" evidence="6">
    <location>
        <begin position="9"/>
        <end position="104"/>
    </location>
</feature>
<dbReference type="EMBL" id="LHXL01000044">
    <property type="protein sequence ID" value="KXA89297.1"/>
    <property type="molecule type" value="Genomic_DNA"/>
</dbReference>
<reference evidence="7 8" key="1">
    <citation type="journal article" date="2016" name="Sci. Rep.">
        <title>Metabolic traits of an uncultured archaeal lineage -MSBL1- from brine pools of the Red Sea.</title>
        <authorList>
            <person name="Mwirichia R."/>
            <person name="Alam I."/>
            <person name="Rashid M."/>
            <person name="Vinu M."/>
            <person name="Ba-Alawi W."/>
            <person name="Anthony Kamau A."/>
            <person name="Kamanda Ngugi D."/>
            <person name="Goker M."/>
            <person name="Klenk H.P."/>
            <person name="Bajic V."/>
            <person name="Stingl U."/>
        </authorList>
    </citation>
    <scope>NUCLEOTIDE SEQUENCE [LARGE SCALE GENOMIC DNA]</scope>
    <source>
        <strain evidence="7">SCGC-AAA259D14</strain>
    </source>
</reference>
<dbReference type="GO" id="GO:0043758">
    <property type="term" value="F:acetate-CoA ligase (ADP-forming) activity"/>
    <property type="evidence" value="ECO:0007669"/>
    <property type="project" value="UniProtKB-EC"/>
</dbReference>
<dbReference type="Gene3D" id="3.40.50.261">
    <property type="entry name" value="Succinyl-CoA synthetase domains"/>
    <property type="match status" value="2"/>
</dbReference>
<comment type="caution">
    <text evidence="7">The sequence shown here is derived from an EMBL/GenBank/DDBJ whole genome shotgun (WGS) entry which is preliminary data.</text>
</comment>
<dbReference type="Pfam" id="PF13607">
    <property type="entry name" value="Succ_CoA_lig"/>
    <property type="match status" value="1"/>
</dbReference>
<keyword evidence="5" id="KW-0067">ATP-binding</keyword>
<dbReference type="SUPFAM" id="SSF51735">
    <property type="entry name" value="NAD(P)-binding Rossmann-fold domains"/>
    <property type="match status" value="1"/>
</dbReference>
<dbReference type="InterPro" id="IPR051538">
    <property type="entry name" value="Acyl-CoA_Synth/Transferase"/>
</dbReference>
<dbReference type="InterPro" id="IPR032875">
    <property type="entry name" value="Succ_CoA_lig_flav_dom"/>
</dbReference>
<keyword evidence="8" id="KW-1185">Reference proteome</keyword>
<dbReference type="EC" id="6.2.1.13" evidence="2"/>
<evidence type="ECO:0000256" key="4">
    <source>
        <dbReference type="ARBA" id="ARBA00022741"/>
    </source>
</evidence>
<comment type="catalytic activity">
    <reaction evidence="1">
        <text>acetate + ATP + CoA = acetyl-CoA + ADP + phosphate</text>
        <dbReference type="Rhea" id="RHEA:15081"/>
        <dbReference type="ChEBI" id="CHEBI:30089"/>
        <dbReference type="ChEBI" id="CHEBI:30616"/>
        <dbReference type="ChEBI" id="CHEBI:43474"/>
        <dbReference type="ChEBI" id="CHEBI:57287"/>
        <dbReference type="ChEBI" id="CHEBI:57288"/>
        <dbReference type="ChEBI" id="CHEBI:456216"/>
        <dbReference type="EC" id="6.2.1.13"/>
    </reaction>
</comment>
<evidence type="ECO:0000256" key="5">
    <source>
        <dbReference type="ARBA" id="ARBA00022840"/>
    </source>
</evidence>
<name>A0A133U534_9EURY</name>
<accession>A0A133U534</accession>
<proteinExistence type="predicted"/>
<dbReference type="SMART" id="SM00881">
    <property type="entry name" value="CoA_binding"/>
    <property type="match status" value="1"/>
</dbReference>
<evidence type="ECO:0000313" key="8">
    <source>
        <dbReference type="Proteomes" id="UP000070589"/>
    </source>
</evidence>
<keyword evidence="3" id="KW-0436">Ligase</keyword>
<organism evidence="7 8">
    <name type="scientific">candidate division MSBL1 archaeon SCGC-AAA259D14</name>
    <dbReference type="NCBI Taxonomy" id="1698261"/>
    <lineage>
        <taxon>Archaea</taxon>
        <taxon>Methanobacteriati</taxon>
        <taxon>Methanobacteriota</taxon>
        <taxon>candidate division MSBL1</taxon>
    </lineage>
</organism>
<gene>
    <name evidence="7" type="ORF">AKJ62_03400</name>
</gene>
<evidence type="ECO:0000256" key="1">
    <source>
        <dbReference type="ARBA" id="ARBA00001619"/>
    </source>
</evidence>
<protein>
    <recommendedName>
        <fullName evidence="2">acetate--CoA ligase (ADP-forming)</fullName>
        <ecNumber evidence="2">6.2.1.13</ecNumber>
    </recommendedName>
</protein>
<dbReference type="Proteomes" id="UP000070589">
    <property type="component" value="Unassembled WGS sequence"/>
</dbReference>
<evidence type="ECO:0000259" key="6">
    <source>
        <dbReference type="SMART" id="SM00881"/>
    </source>
</evidence>
<dbReference type="PANTHER" id="PTHR43334">
    <property type="entry name" value="ACETATE--COA LIGASE [ADP-FORMING]"/>
    <property type="match status" value="1"/>
</dbReference>
<dbReference type="PANTHER" id="PTHR43334:SF1">
    <property type="entry name" value="3-HYDROXYPROPIONATE--COA LIGASE [ADP-FORMING]"/>
    <property type="match status" value="1"/>
</dbReference>
<evidence type="ECO:0000256" key="2">
    <source>
        <dbReference type="ARBA" id="ARBA00012957"/>
    </source>
</evidence>
<evidence type="ECO:0000256" key="3">
    <source>
        <dbReference type="ARBA" id="ARBA00022598"/>
    </source>
</evidence>
<evidence type="ECO:0000313" key="7">
    <source>
        <dbReference type="EMBL" id="KXA89297.1"/>
    </source>
</evidence>
<dbReference type="GO" id="GO:0005524">
    <property type="term" value="F:ATP binding"/>
    <property type="evidence" value="ECO:0007669"/>
    <property type="project" value="UniProtKB-KW"/>
</dbReference>
<dbReference type="InterPro" id="IPR003781">
    <property type="entry name" value="CoA-bd"/>
</dbReference>
<dbReference type="AlphaFoldDB" id="A0A133U534"/>
<dbReference type="InterPro" id="IPR036291">
    <property type="entry name" value="NAD(P)-bd_dom_sf"/>
</dbReference>